<proteinExistence type="predicted"/>
<dbReference type="SMART" id="SM00418">
    <property type="entry name" value="HTH_ARSR"/>
    <property type="match status" value="1"/>
</dbReference>
<keyword evidence="6" id="KW-1185">Reference proteome</keyword>
<dbReference type="InterPro" id="IPR036390">
    <property type="entry name" value="WH_DNA-bd_sf"/>
</dbReference>
<evidence type="ECO:0000256" key="2">
    <source>
        <dbReference type="ARBA" id="ARBA00023125"/>
    </source>
</evidence>
<keyword evidence="1" id="KW-0805">Transcription regulation</keyword>
<dbReference type="PANTHER" id="PTHR43132:SF2">
    <property type="entry name" value="ARSENICAL RESISTANCE OPERON REPRESSOR ARSR-RELATED"/>
    <property type="match status" value="1"/>
</dbReference>
<name>A0A432Z3T0_9GAMM</name>
<evidence type="ECO:0000313" key="6">
    <source>
        <dbReference type="Proteomes" id="UP000287022"/>
    </source>
</evidence>
<dbReference type="PROSITE" id="PS50987">
    <property type="entry name" value="HTH_ARSR_2"/>
    <property type="match status" value="1"/>
</dbReference>
<protein>
    <submittedName>
        <fullName evidence="5">Transcriptional regulator</fullName>
    </submittedName>
</protein>
<keyword evidence="3" id="KW-0804">Transcription</keyword>
<dbReference type="Gene3D" id="1.10.10.10">
    <property type="entry name" value="Winged helix-like DNA-binding domain superfamily/Winged helix DNA-binding domain"/>
    <property type="match status" value="1"/>
</dbReference>
<dbReference type="RefSeq" id="WP_026860285.1">
    <property type="nucleotide sequence ID" value="NZ_PIQE01000002.1"/>
</dbReference>
<dbReference type="GO" id="GO:0003677">
    <property type="term" value="F:DNA binding"/>
    <property type="evidence" value="ECO:0007669"/>
    <property type="project" value="UniProtKB-KW"/>
</dbReference>
<dbReference type="AlphaFoldDB" id="A0A432Z3T0"/>
<sequence length="113" mass="13369">MRPEILFKCLSDTHRLIGLLLLTQVEESCICDLTTAMQIEQAKLHRHLADLRKCDLIQSQRRGKWTYYRLTPELPVWVNDIIQRTAIAHQQQLAEALIRLRQAQRAVHPCHYW</sequence>
<dbReference type="GO" id="GO:0003700">
    <property type="term" value="F:DNA-binding transcription factor activity"/>
    <property type="evidence" value="ECO:0007669"/>
    <property type="project" value="InterPro"/>
</dbReference>
<dbReference type="Pfam" id="PF01022">
    <property type="entry name" value="HTH_5"/>
    <property type="match status" value="1"/>
</dbReference>
<evidence type="ECO:0000256" key="1">
    <source>
        <dbReference type="ARBA" id="ARBA00023015"/>
    </source>
</evidence>
<dbReference type="InterPro" id="IPR051011">
    <property type="entry name" value="Metal_resp_trans_reg"/>
</dbReference>
<reference evidence="6" key="1">
    <citation type="journal article" date="2018" name="Front. Microbiol.">
        <title>Genome-Based Analysis Reveals the Taxonomy and Diversity of the Family Idiomarinaceae.</title>
        <authorList>
            <person name="Liu Y."/>
            <person name="Lai Q."/>
            <person name="Shao Z."/>
        </authorList>
    </citation>
    <scope>NUCLEOTIDE SEQUENCE [LARGE SCALE GENOMIC DNA]</scope>
    <source>
        <strain evidence="6">c121</strain>
    </source>
</reference>
<dbReference type="PANTHER" id="PTHR43132">
    <property type="entry name" value="ARSENICAL RESISTANCE OPERON REPRESSOR ARSR-RELATED"/>
    <property type="match status" value="1"/>
</dbReference>
<dbReference type="CDD" id="cd00090">
    <property type="entry name" value="HTH_ARSR"/>
    <property type="match status" value="1"/>
</dbReference>
<dbReference type="SUPFAM" id="SSF46785">
    <property type="entry name" value="Winged helix' DNA-binding domain"/>
    <property type="match status" value="1"/>
</dbReference>
<dbReference type="STRING" id="1122124.GCA_000423165_01499"/>
<dbReference type="Proteomes" id="UP000287022">
    <property type="component" value="Unassembled WGS sequence"/>
</dbReference>
<evidence type="ECO:0000256" key="3">
    <source>
        <dbReference type="ARBA" id="ARBA00023163"/>
    </source>
</evidence>
<dbReference type="InterPro" id="IPR036388">
    <property type="entry name" value="WH-like_DNA-bd_sf"/>
</dbReference>
<comment type="caution">
    <text evidence="5">The sequence shown here is derived from an EMBL/GenBank/DDBJ whole genome shotgun (WGS) entry which is preliminary data.</text>
</comment>
<keyword evidence="2" id="KW-0238">DNA-binding</keyword>
<dbReference type="InterPro" id="IPR001845">
    <property type="entry name" value="HTH_ArsR_DNA-bd_dom"/>
</dbReference>
<dbReference type="NCBIfam" id="NF033788">
    <property type="entry name" value="HTH_metalloreg"/>
    <property type="match status" value="1"/>
</dbReference>
<dbReference type="EMBL" id="PIQE01000002">
    <property type="protein sequence ID" value="RUO72531.1"/>
    <property type="molecule type" value="Genomic_DNA"/>
</dbReference>
<organism evidence="5 6">
    <name type="scientific">Pseudidiomarina sediminum</name>
    <dbReference type="NCBI Taxonomy" id="431675"/>
    <lineage>
        <taxon>Bacteria</taxon>
        <taxon>Pseudomonadati</taxon>
        <taxon>Pseudomonadota</taxon>
        <taxon>Gammaproteobacteria</taxon>
        <taxon>Alteromonadales</taxon>
        <taxon>Idiomarinaceae</taxon>
        <taxon>Pseudidiomarina</taxon>
    </lineage>
</organism>
<feature type="domain" description="HTH arsR-type" evidence="4">
    <location>
        <begin position="1"/>
        <end position="94"/>
    </location>
</feature>
<evidence type="ECO:0000259" key="4">
    <source>
        <dbReference type="PROSITE" id="PS50987"/>
    </source>
</evidence>
<gene>
    <name evidence="5" type="ORF">CWI80_08245</name>
</gene>
<evidence type="ECO:0000313" key="5">
    <source>
        <dbReference type="EMBL" id="RUO72531.1"/>
    </source>
</evidence>
<dbReference type="InterPro" id="IPR011991">
    <property type="entry name" value="ArsR-like_HTH"/>
</dbReference>
<accession>A0A432Z3T0</accession>
<dbReference type="PRINTS" id="PR00778">
    <property type="entry name" value="HTHARSR"/>
</dbReference>